<sequence length="597" mass="67371">MKNFIIVYVLFMYITSIITQSSTDQVITNFDQLFTSNVEIVDYELLPSNSTGTYDNDARLLRVGAHAYSYPASIESISQVTSLSEGTLVIDVRENTSGSTNSVNSSFEWVWYFDTQTESFTRFVNLCDERMRLSHVDIDSPWIYVTGDRTDQVHLCELATGEISSPLPSNLLWEIQPPFSTSPVPIFASLDGHWLLLFGADGDQIYIFSYDTLSDQLTELGQVTCSFCIERDAVRWFGSRVTIWLLVGDSHAIYSANVTRLDSLELAFTRPNFLPEFYENPPRYDFINFTTPEDIWDRQCEHVIYDVLSEEMQITDMGASCRLEYGSLDGIGYYRDVTQGANGIAALTRFNAETGQSEILYEAEIELIEWISPDEQYAVLVMGSNDRIDILPTFPPPWILSEAPKLAYVDLVNDTVVFEQWTAWYQCDEPIGGPSWSWSNWTVVEGGLSETSVRPCSNMGLAGAILPREDGTLLAIGTFEPQYLYVPFDSTEFADLISIHNELIERTRIAEGSLTSFSSDYIVSYEQDNAQYIQYSMIPVNGGSILEITNPVSSDDYEVLLTDVYPSMNRLRFHITPNPEINPDALAGYVTVQVINP</sequence>
<dbReference type="AlphaFoldDB" id="A0A7S8ECQ9"/>
<dbReference type="KEGG" id="pmet:G4Y79_09270"/>
<dbReference type="RefSeq" id="WP_195172609.1">
    <property type="nucleotide sequence ID" value="NZ_CP062983.1"/>
</dbReference>
<dbReference type="InterPro" id="IPR011044">
    <property type="entry name" value="Quino_amine_DH_bsu"/>
</dbReference>
<evidence type="ECO:0000313" key="2">
    <source>
        <dbReference type="Proteomes" id="UP000594468"/>
    </source>
</evidence>
<proteinExistence type="predicted"/>
<name>A0A7S8ECQ9_9CHLR</name>
<evidence type="ECO:0000313" key="1">
    <source>
        <dbReference type="EMBL" id="QPC84546.1"/>
    </source>
</evidence>
<dbReference type="SUPFAM" id="SSF50969">
    <property type="entry name" value="YVTN repeat-like/Quinoprotein amine dehydrogenase"/>
    <property type="match status" value="1"/>
</dbReference>
<keyword evidence="2" id="KW-1185">Reference proteome</keyword>
<gene>
    <name evidence="1" type="ORF">G4Y79_09270</name>
</gene>
<dbReference type="EMBL" id="CP062983">
    <property type="protein sequence ID" value="QPC84546.1"/>
    <property type="molecule type" value="Genomic_DNA"/>
</dbReference>
<reference evidence="1 2" key="1">
    <citation type="submission" date="2020-02" db="EMBL/GenBank/DDBJ databases">
        <authorList>
            <person name="Zheng R.K."/>
            <person name="Sun C.M."/>
        </authorList>
    </citation>
    <scope>NUCLEOTIDE SEQUENCE [LARGE SCALE GENOMIC DNA]</scope>
    <source>
        <strain evidence="2">rifampicinis</strain>
    </source>
</reference>
<protein>
    <submittedName>
        <fullName evidence="1">Uncharacterized protein</fullName>
    </submittedName>
</protein>
<accession>A0A7S8ECQ9</accession>
<organism evidence="1 2">
    <name type="scientific">Phototrophicus methaneseepsis</name>
    <dbReference type="NCBI Taxonomy" id="2710758"/>
    <lineage>
        <taxon>Bacteria</taxon>
        <taxon>Bacillati</taxon>
        <taxon>Chloroflexota</taxon>
        <taxon>Candidatus Thermofontia</taxon>
        <taxon>Phototrophicales</taxon>
        <taxon>Phototrophicaceae</taxon>
        <taxon>Phototrophicus</taxon>
    </lineage>
</organism>
<dbReference type="Proteomes" id="UP000594468">
    <property type="component" value="Chromosome"/>
</dbReference>